<organism evidence="1 2">
    <name type="scientific">Zarea fungicola</name>
    <dbReference type="NCBI Taxonomy" id="93591"/>
    <lineage>
        <taxon>Eukaryota</taxon>
        <taxon>Fungi</taxon>
        <taxon>Dikarya</taxon>
        <taxon>Ascomycota</taxon>
        <taxon>Pezizomycotina</taxon>
        <taxon>Sordariomycetes</taxon>
        <taxon>Hypocreomycetidae</taxon>
        <taxon>Hypocreales</taxon>
        <taxon>Cordycipitaceae</taxon>
        <taxon>Zarea</taxon>
    </lineage>
</organism>
<reference evidence="1" key="1">
    <citation type="submission" date="2022-08" db="EMBL/GenBank/DDBJ databases">
        <title>Genome Sequence of Lecanicillium fungicola.</title>
        <authorList>
            <person name="Buettner E."/>
        </authorList>
    </citation>
    <scope>NUCLEOTIDE SEQUENCE</scope>
    <source>
        <strain evidence="1">Babe33</strain>
    </source>
</reference>
<keyword evidence="2" id="KW-1185">Reference proteome</keyword>
<protein>
    <submittedName>
        <fullName evidence="1">Uncharacterized protein</fullName>
    </submittedName>
</protein>
<accession>A0ACC1MCY3</accession>
<gene>
    <name evidence="1" type="ORF">NQ176_g10917</name>
</gene>
<dbReference type="EMBL" id="JANJQO010003270">
    <property type="protein sequence ID" value="KAJ2962724.1"/>
    <property type="molecule type" value="Genomic_DNA"/>
</dbReference>
<name>A0ACC1MCY3_9HYPO</name>
<evidence type="ECO:0000313" key="1">
    <source>
        <dbReference type="EMBL" id="KAJ2962724.1"/>
    </source>
</evidence>
<dbReference type="Proteomes" id="UP001143910">
    <property type="component" value="Unassembled WGS sequence"/>
</dbReference>
<sequence length="137" mass="14806">MAAVIALMAFESVDFRYKHNVFPGRPGQGTANMQMANFNLLYAKSIDGVKDKVADITSVNGLSNDRLNAILALVTPDETNFGSGPWFLTTQCGQDVRDALKANIDTGFTAYMSCVGVSVTDDRKAYLTRAKKAFGLA</sequence>
<evidence type="ECO:0000313" key="2">
    <source>
        <dbReference type="Proteomes" id="UP001143910"/>
    </source>
</evidence>
<proteinExistence type="predicted"/>
<comment type="caution">
    <text evidence="1">The sequence shown here is derived from an EMBL/GenBank/DDBJ whole genome shotgun (WGS) entry which is preliminary data.</text>
</comment>